<dbReference type="RefSeq" id="WP_397079688.1">
    <property type="nucleotide sequence ID" value="NZ_JBITGY010000002.1"/>
</dbReference>
<accession>A0ABW7YMG0</accession>
<feature type="region of interest" description="Disordered" evidence="1">
    <location>
        <begin position="75"/>
        <end position="94"/>
    </location>
</feature>
<organism evidence="3 4">
    <name type="scientific">Nonomuraea typhae</name>
    <dbReference type="NCBI Taxonomy" id="2603600"/>
    <lineage>
        <taxon>Bacteria</taxon>
        <taxon>Bacillati</taxon>
        <taxon>Actinomycetota</taxon>
        <taxon>Actinomycetes</taxon>
        <taxon>Streptosporangiales</taxon>
        <taxon>Streptosporangiaceae</taxon>
        <taxon>Nonomuraea</taxon>
    </lineage>
</organism>
<reference evidence="3 4" key="1">
    <citation type="submission" date="2024-10" db="EMBL/GenBank/DDBJ databases">
        <title>The Natural Products Discovery Center: Release of the First 8490 Sequenced Strains for Exploring Actinobacteria Biosynthetic Diversity.</title>
        <authorList>
            <person name="Kalkreuter E."/>
            <person name="Kautsar S.A."/>
            <person name="Yang D."/>
            <person name="Bader C.D."/>
            <person name="Teijaro C.N."/>
            <person name="Fluegel L."/>
            <person name="Davis C.M."/>
            <person name="Simpson J.R."/>
            <person name="Lauterbach L."/>
            <person name="Steele A.D."/>
            <person name="Gui C."/>
            <person name="Meng S."/>
            <person name="Li G."/>
            <person name="Viehrig K."/>
            <person name="Ye F."/>
            <person name="Su P."/>
            <person name="Kiefer A.F."/>
            <person name="Nichols A."/>
            <person name="Cepeda A.J."/>
            <person name="Yan W."/>
            <person name="Fan B."/>
            <person name="Jiang Y."/>
            <person name="Adhikari A."/>
            <person name="Zheng C.-J."/>
            <person name="Schuster L."/>
            <person name="Cowan T.M."/>
            <person name="Smanski M.J."/>
            <person name="Chevrette M.G."/>
            <person name="De Carvalho L.P.S."/>
            <person name="Shen B."/>
        </authorList>
    </citation>
    <scope>NUCLEOTIDE SEQUENCE [LARGE SCALE GENOMIC DNA]</scope>
    <source>
        <strain evidence="3 4">NPDC050545</strain>
    </source>
</reference>
<dbReference type="Proteomes" id="UP001612741">
    <property type="component" value="Unassembled WGS sequence"/>
</dbReference>
<evidence type="ECO:0000313" key="4">
    <source>
        <dbReference type="Proteomes" id="UP001612741"/>
    </source>
</evidence>
<evidence type="ECO:0000256" key="1">
    <source>
        <dbReference type="SAM" id="MobiDB-lite"/>
    </source>
</evidence>
<name>A0ABW7YMG0_9ACTN</name>
<evidence type="ECO:0000313" key="3">
    <source>
        <dbReference type="EMBL" id="MFI6497085.1"/>
    </source>
</evidence>
<proteinExistence type="predicted"/>
<keyword evidence="2" id="KW-1133">Transmembrane helix</keyword>
<keyword evidence="2" id="KW-0472">Membrane</keyword>
<comment type="caution">
    <text evidence="3">The sequence shown here is derived from an EMBL/GenBank/DDBJ whole genome shotgun (WGS) entry which is preliminary data.</text>
</comment>
<feature type="transmembrane region" description="Helical" evidence="2">
    <location>
        <begin position="312"/>
        <end position="333"/>
    </location>
</feature>
<protein>
    <submittedName>
        <fullName evidence="3">Uncharacterized protein</fullName>
    </submittedName>
</protein>
<keyword evidence="2" id="KW-0812">Transmembrane</keyword>
<feature type="transmembrane region" description="Helical" evidence="2">
    <location>
        <begin position="6"/>
        <end position="27"/>
    </location>
</feature>
<gene>
    <name evidence="3" type="ORF">ACIBG2_06875</name>
</gene>
<keyword evidence="4" id="KW-1185">Reference proteome</keyword>
<dbReference type="EMBL" id="JBITGY010000002">
    <property type="protein sequence ID" value="MFI6497085.1"/>
    <property type="molecule type" value="Genomic_DNA"/>
</dbReference>
<evidence type="ECO:0000256" key="2">
    <source>
        <dbReference type="SAM" id="Phobius"/>
    </source>
</evidence>
<feature type="transmembrane region" description="Helical" evidence="2">
    <location>
        <begin position="200"/>
        <end position="218"/>
    </location>
</feature>
<sequence length="343" mass="37889">MLSLYIDLAIGLILTFLLLSLLVSGINEGIVRLLAIRSKFLWAYLRDTMDGADKGRAWLPAKIRDVFAVLPFSRDPRPAHSDQPAPVESTMPAAETKSGDAMTTLLYERVREIDHPKTGRTSIANIPPGRFAVAMLELAASDPGGVEGWLAKLKAMNSPLYGHLMGVWEGAQRDLDRFRQGVETWFDGEMQRLSLLYKRYVKWVMAALGLVVVLLFSVDGLQYAKTLLRDNALRTGVAAVASGDPATVAELKQKCTADVQLTDCLTETLSSPALVKIFDNAIVSLTFPAGGDPGVSWNGAVWWDRLTTPSHWPGFLLTYVALLFGASFWWDLLRRITGIKLRR</sequence>